<evidence type="ECO:0000256" key="1">
    <source>
        <dbReference type="SAM" id="MobiDB-lite"/>
    </source>
</evidence>
<reference evidence="2" key="1">
    <citation type="journal article" date="2016" name="Front. Microbiol.">
        <title>Genome Sequence of the Piezophilic, Mesophilic Sulfate-Reducing Bacterium Desulfovibrio indicus J2T.</title>
        <authorList>
            <person name="Cao J."/>
            <person name="Maignien L."/>
            <person name="Shao Z."/>
            <person name="Alain K."/>
            <person name="Jebbar M."/>
        </authorList>
    </citation>
    <scope>NUCLEOTIDE SEQUENCE</scope>
    <source>
        <strain evidence="2">NBRC 103626</strain>
    </source>
</reference>
<reference evidence="2" key="2">
    <citation type="submission" date="2021-08" db="EMBL/GenBank/DDBJ databases">
        <authorList>
            <person name="Tani A."/>
            <person name="Ola A."/>
            <person name="Ogura Y."/>
            <person name="Katsura K."/>
            <person name="Hayashi T."/>
        </authorList>
    </citation>
    <scope>NUCLEOTIDE SEQUENCE</scope>
    <source>
        <strain evidence="2">NBRC 103626</strain>
    </source>
</reference>
<dbReference type="InterPro" id="IPR052948">
    <property type="entry name" value="Low_temp-induced_all0457"/>
</dbReference>
<feature type="compositionally biased region" description="Polar residues" evidence="1">
    <location>
        <begin position="177"/>
        <end position="196"/>
    </location>
</feature>
<organism evidence="2 3">
    <name type="scientific">Methylobacterium gregans</name>
    <dbReference type="NCBI Taxonomy" id="374424"/>
    <lineage>
        <taxon>Bacteria</taxon>
        <taxon>Pseudomonadati</taxon>
        <taxon>Pseudomonadota</taxon>
        <taxon>Alphaproteobacteria</taxon>
        <taxon>Hyphomicrobiales</taxon>
        <taxon>Methylobacteriaceae</taxon>
        <taxon>Methylobacterium</taxon>
    </lineage>
</organism>
<sequence length="229" mass="22957">MTMRTLAAMFESYDAAATAVTKLEATGVPHSDISLVSNKGNGESETRATADHAVSGAGTGATIGTLVGGGAGLLAGLGLMAIPGVGPVVAAGWLVATLTGAGVGAAAGGLAGSLTDAGVSDGDAHAYAEGVRRGGTLLTVRVDEARSDDVERILVGHGALDLDERAADWQRDGWAGESNTVSSDTGTSAGFETQASATDRAGEIDKGTLIRSDARRPSARRVRIYDHPV</sequence>
<dbReference type="AlphaFoldDB" id="A0AA37HKP4"/>
<dbReference type="Proteomes" id="UP001055108">
    <property type="component" value="Unassembled WGS sequence"/>
</dbReference>
<evidence type="ECO:0008006" key="4">
    <source>
        <dbReference type="Google" id="ProtNLM"/>
    </source>
</evidence>
<dbReference type="PANTHER" id="PTHR36109">
    <property type="entry name" value="MEMBRANE PROTEIN-RELATED"/>
    <property type="match status" value="1"/>
</dbReference>
<name>A0AA37HKP4_9HYPH</name>
<dbReference type="EMBL" id="BPQM01000011">
    <property type="protein sequence ID" value="GJD77378.1"/>
    <property type="molecule type" value="Genomic_DNA"/>
</dbReference>
<dbReference type="RefSeq" id="WP_238301151.1">
    <property type="nucleotide sequence ID" value="NZ_BPQM01000011.1"/>
</dbReference>
<proteinExistence type="predicted"/>
<protein>
    <recommendedName>
        <fullName evidence="4">General stress protein 17M-like domain-containing protein</fullName>
    </recommendedName>
</protein>
<keyword evidence="3" id="KW-1185">Reference proteome</keyword>
<dbReference type="PANTHER" id="PTHR36109:SF2">
    <property type="entry name" value="MEMBRANE PROTEIN"/>
    <property type="match status" value="1"/>
</dbReference>
<evidence type="ECO:0000313" key="2">
    <source>
        <dbReference type="EMBL" id="GJD77378.1"/>
    </source>
</evidence>
<accession>A0AA37HKP4</accession>
<comment type="caution">
    <text evidence="2">The sequence shown here is derived from an EMBL/GenBank/DDBJ whole genome shotgun (WGS) entry which is preliminary data.</text>
</comment>
<evidence type="ECO:0000313" key="3">
    <source>
        <dbReference type="Proteomes" id="UP001055108"/>
    </source>
</evidence>
<feature type="region of interest" description="Disordered" evidence="1">
    <location>
        <begin position="173"/>
        <end position="196"/>
    </location>
</feature>
<gene>
    <name evidence="2" type="ORF">NBEOAGPD_0582</name>
</gene>